<evidence type="ECO:0000256" key="4">
    <source>
        <dbReference type="ARBA" id="ARBA00023136"/>
    </source>
</evidence>
<dbReference type="GO" id="GO:0008273">
    <property type="term" value="F:calcium, potassium:sodium antiporter activity"/>
    <property type="evidence" value="ECO:0007669"/>
    <property type="project" value="TreeGrafter"/>
</dbReference>
<organism evidence="7 8">
    <name type="scientific">Pararhizobium mangrovi</name>
    <dbReference type="NCBI Taxonomy" id="2590452"/>
    <lineage>
        <taxon>Bacteria</taxon>
        <taxon>Pseudomonadati</taxon>
        <taxon>Pseudomonadota</taxon>
        <taxon>Alphaproteobacteria</taxon>
        <taxon>Hyphomicrobiales</taxon>
        <taxon>Rhizobiaceae</taxon>
        <taxon>Rhizobium/Agrobacterium group</taxon>
        <taxon>Pararhizobium</taxon>
    </lineage>
</organism>
<sequence length="340" mass="35432">MLSAESALWLQFAVFAVATVVILVAGSKMSFLADRIADQTGFGEALTGAVLLGAATSLPGVITSAWTAYNGYASLAYSNAIGGIAVQSLFLVVADFFYRRANLEHAGADISNIINGSVLIALLGIMLAASLGPDITVFAIHPASILIFVGYVYGLSLAQSSSVDPMWRVTPTHETKEDEPDDEAKHTPLKRTIPGFLLCLVLVGIAGFAVAQIGTTFVSSLDVSQGLVGTLLTSTVTSLPELVTAIAAVRAGSPQLAVGGIIGGNAFDTLFAGVADIAYRNGSIYHAITDGERFLTAIVIAMTAIFVLGMLQRERRNIGFEGWIVAALYVIAVASLVTMG</sequence>
<dbReference type="InterPro" id="IPR044880">
    <property type="entry name" value="NCX_ion-bd_dom_sf"/>
</dbReference>
<evidence type="ECO:0000313" key="8">
    <source>
        <dbReference type="Proteomes" id="UP000320314"/>
    </source>
</evidence>
<evidence type="ECO:0000256" key="2">
    <source>
        <dbReference type="ARBA" id="ARBA00022692"/>
    </source>
</evidence>
<evidence type="ECO:0000313" key="7">
    <source>
        <dbReference type="EMBL" id="TPW32966.1"/>
    </source>
</evidence>
<feature type="transmembrane region" description="Helical" evidence="5">
    <location>
        <begin position="195"/>
        <end position="214"/>
    </location>
</feature>
<dbReference type="InterPro" id="IPR004481">
    <property type="entry name" value="K/Na/Ca-exchanger"/>
</dbReference>
<protein>
    <submittedName>
        <fullName evidence="7">Sodium:calcium antiporter</fullName>
    </submittedName>
</protein>
<keyword evidence="2 5" id="KW-0812">Transmembrane</keyword>
<gene>
    <name evidence="7" type="ORF">FJU11_00170</name>
</gene>
<dbReference type="GO" id="GO:0005262">
    <property type="term" value="F:calcium channel activity"/>
    <property type="evidence" value="ECO:0007669"/>
    <property type="project" value="TreeGrafter"/>
</dbReference>
<dbReference type="PANTHER" id="PTHR10846">
    <property type="entry name" value="SODIUM/POTASSIUM/CALCIUM EXCHANGER"/>
    <property type="match status" value="1"/>
</dbReference>
<evidence type="ECO:0000256" key="1">
    <source>
        <dbReference type="ARBA" id="ARBA00004141"/>
    </source>
</evidence>
<dbReference type="Gene3D" id="1.20.1420.30">
    <property type="entry name" value="NCX, central ion-binding region"/>
    <property type="match status" value="1"/>
</dbReference>
<dbReference type="EMBL" id="VHLH01000001">
    <property type="protein sequence ID" value="TPW32966.1"/>
    <property type="molecule type" value="Genomic_DNA"/>
</dbReference>
<dbReference type="GO" id="GO:0005886">
    <property type="term" value="C:plasma membrane"/>
    <property type="evidence" value="ECO:0007669"/>
    <property type="project" value="TreeGrafter"/>
</dbReference>
<feature type="transmembrane region" description="Helical" evidence="5">
    <location>
        <begin position="226"/>
        <end position="249"/>
    </location>
</feature>
<feature type="transmembrane region" description="Helical" evidence="5">
    <location>
        <begin position="294"/>
        <end position="311"/>
    </location>
</feature>
<feature type="transmembrane region" description="Helical" evidence="5">
    <location>
        <begin position="6"/>
        <end position="25"/>
    </location>
</feature>
<feature type="transmembrane region" description="Helical" evidence="5">
    <location>
        <begin position="135"/>
        <end position="158"/>
    </location>
</feature>
<dbReference type="OrthoDB" id="153124at2"/>
<reference evidence="7 8" key="1">
    <citation type="submission" date="2019-06" db="EMBL/GenBank/DDBJ databases">
        <authorList>
            <person name="Li M."/>
        </authorList>
    </citation>
    <scope>NUCLEOTIDE SEQUENCE [LARGE SCALE GENOMIC DNA]</scope>
    <source>
        <strain evidence="7 8">BGMRC6574</strain>
    </source>
</reference>
<feature type="domain" description="Sodium/calcium exchanger membrane region" evidence="6">
    <location>
        <begin position="195"/>
        <end position="334"/>
    </location>
</feature>
<keyword evidence="8" id="KW-1185">Reference proteome</keyword>
<keyword evidence="3 5" id="KW-1133">Transmembrane helix</keyword>
<proteinExistence type="predicted"/>
<feature type="transmembrane region" description="Helical" evidence="5">
    <location>
        <begin position="75"/>
        <end position="98"/>
    </location>
</feature>
<dbReference type="AlphaFoldDB" id="A0A506UI29"/>
<comment type="subcellular location">
    <subcellularLocation>
        <location evidence="1">Membrane</location>
        <topology evidence="1">Multi-pass membrane protein</topology>
    </subcellularLocation>
</comment>
<evidence type="ECO:0000259" key="6">
    <source>
        <dbReference type="Pfam" id="PF01699"/>
    </source>
</evidence>
<comment type="caution">
    <text evidence="7">The sequence shown here is derived from an EMBL/GenBank/DDBJ whole genome shotgun (WGS) entry which is preliminary data.</text>
</comment>
<feature type="transmembrane region" description="Helical" evidence="5">
    <location>
        <begin position="110"/>
        <end position="129"/>
    </location>
</feature>
<name>A0A506UI29_9HYPH</name>
<evidence type="ECO:0000256" key="3">
    <source>
        <dbReference type="ARBA" id="ARBA00022989"/>
    </source>
</evidence>
<dbReference type="Pfam" id="PF01699">
    <property type="entry name" value="Na_Ca_ex"/>
    <property type="match status" value="2"/>
</dbReference>
<feature type="transmembrane region" description="Helical" evidence="5">
    <location>
        <begin position="256"/>
        <end position="274"/>
    </location>
</feature>
<feature type="transmembrane region" description="Helical" evidence="5">
    <location>
        <begin position="46"/>
        <end position="69"/>
    </location>
</feature>
<accession>A0A506UI29</accession>
<dbReference type="Proteomes" id="UP000320314">
    <property type="component" value="Unassembled WGS sequence"/>
</dbReference>
<evidence type="ECO:0000256" key="5">
    <source>
        <dbReference type="SAM" id="Phobius"/>
    </source>
</evidence>
<feature type="domain" description="Sodium/calcium exchanger membrane region" evidence="6">
    <location>
        <begin position="12"/>
        <end position="133"/>
    </location>
</feature>
<feature type="transmembrane region" description="Helical" evidence="5">
    <location>
        <begin position="318"/>
        <end position="337"/>
    </location>
</feature>
<dbReference type="GO" id="GO:0006874">
    <property type="term" value="P:intracellular calcium ion homeostasis"/>
    <property type="evidence" value="ECO:0007669"/>
    <property type="project" value="TreeGrafter"/>
</dbReference>
<keyword evidence="4 5" id="KW-0472">Membrane</keyword>
<dbReference type="PANTHER" id="PTHR10846:SF8">
    <property type="entry name" value="INNER MEMBRANE PROTEIN YRBG"/>
    <property type="match status" value="1"/>
</dbReference>
<dbReference type="InterPro" id="IPR004837">
    <property type="entry name" value="NaCa_Exmemb"/>
</dbReference>